<evidence type="ECO:0000313" key="2">
    <source>
        <dbReference type="EMBL" id="QHU06662.1"/>
    </source>
</evidence>
<accession>A0A6C0JLW7</accession>
<organism evidence="2">
    <name type="scientific">viral metagenome</name>
    <dbReference type="NCBI Taxonomy" id="1070528"/>
    <lineage>
        <taxon>unclassified sequences</taxon>
        <taxon>metagenomes</taxon>
        <taxon>organismal metagenomes</taxon>
    </lineage>
</organism>
<proteinExistence type="predicted"/>
<sequence length="223" mass="24411">MEVFSPETASQEILIQRNGSNWSSPVADTVTTPLSDSATEENGKEASKSGLSDIDDQIMLPAVMNCATSDAGRPCRQIDPAVPVQMVELIECCVCNSKFEPTDIGASKLLKLCALHNEVIVKQKLGLSFGSKSIHGNKQESPDELFESDSDEQLNDCTTSYDEENDGSMEDQKDVVENHLKCAVSEDYKEITRLFEINKLYSGPQSAQDLGKVLNGIKKTTTR</sequence>
<dbReference type="EMBL" id="MN740660">
    <property type="protein sequence ID" value="QHU06662.1"/>
    <property type="molecule type" value="Genomic_DNA"/>
</dbReference>
<protein>
    <submittedName>
        <fullName evidence="2">Uncharacterized protein</fullName>
    </submittedName>
</protein>
<dbReference type="AlphaFoldDB" id="A0A6C0JLW7"/>
<name>A0A6C0JLW7_9ZZZZ</name>
<reference evidence="2" key="1">
    <citation type="journal article" date="2020" name="Nature">
        <title>Giant virus diversity and host interactions through global metagenomics.</title>
        <authorList>
            <person name="Schulz F."/>
            <person name="Roux S."/>
            <person name="Paez-Espino D."/>
            <person name="Jungbluth S."/>
            <person name="Walsh D.A."/>
            <person name="Denef V.J."/>
            <person name="McMahon K.D."/>
            <person name="Konstantinidis K.T."/>
            <person name="Eloe-Fadrosh E.A."/>
            <person name="Kyrpides N.C."/>
            <person name="Woyke T."/>
        </authorList>
    </citation>
    <scope>NUCLEOTIDE SEQUENCE</scope>
    <source>
        <strain evidence="2">GVMAG-S-1035315-10</strain>
    </source>
</reference>
<evidence type="ECO:0000256" key="1">
    <source>
        <dbReference type="SAM" id="MobiDB-lite"/>
    </source>
</evidence>
<feature type="region of interest" description="Disordered" evidence="1">
    <location>
        <begin position="32"/>
        <end position="51"/>
    </location>
</feature>